<dbReference type="GO" id="GO:0015341">
    <property type="term" value="F:zinc efflux antiporter activity"/>
    <property type="evidence" value="ECO:0007669"/>
    <property type="project" value="TreeGrafter"/>
</dbReference>
<dbReference type="PANTHER" id="PTHR43840:SF41">
    <property type="entry name" value="CATION-EFFLUX PUMP FIEF"/>
    <property type="match status" value="1"/>
</dbReference>
<keyword evidence="7" id="KW-0862">Zinc</keyword>
<keyword evidence="4" id="KW-1003">Cell membrane</keyword>
<organism evidence="19 20">
    <name type="scientific">Candidatus Terasakiella magnetica</name>
    <dbReference type="NCBI Taxonomy" id="1867952"/>
    <lineage>
        <taxon>Bacteria</taxon>
        <taxon>Pseudomonadati</taxon>
        <taxon>Pseudomonadota</taxon>
        <taxon>Alphaproteobacteria</taxon>
        <taxon>Rhodospirillales</taxon>
        <taxon>Terasakiellaceae</taxon>
        <taxon>Terasakiella</taxon>
    </lineage>
</organism>
<keyword evidence="5" id="KW-0408">Iron</keyword>
<evidence type="ECO:0000256" key="1">
    <source>
        <dbReference type="ARBA" id="ARBA00004651"/>
    </source>
</evidence>
<dbReference type="STRING" id="1867952.MTBPR1_60210"/>
<dbReference type="GO" id="GO:0006882">
    <property type="term" value="P:intracellular zinc ion homeostasis"/>
    <property type="evidence" value="ECO:0007669"/>
    <property type="project" value="TreeGrafter"/>
</dbReference>
<feature type="transmembrane region" description="Helical" evidence="16">
    <location>
        <begin position="156"/>
        <end position="175"/>
    </location>
</feature>
<feature type="domain" description="Cation efflux protein cytoplasmic" evidence="18">
    <location>
        <begin position="217"/>
        <end position="292"/>
    </location>
</feature>
<evidence type="ECO:0000256" key="14">
    <source>
        <dbReference type="ARBA" id="ARBA00068882"/>
    </source>
</evidence>
<feature type="transmembrane region" description="Helical" evidence="16">
    <location>
        <begin position="181"/>
        <end position="198"/>
    </location>
</feature>
<evidence type="ECO:0000256" key="2">
    <source>
        <dbReference type="ARBA" id="ARBA00010212"/>
    </source>
</evidence>
<evidence type="ECO:0000256" key="10">
    <source>
        <dbReference type="ARBA" id="ARBA00035584"/>
    </source>
</evidence>
<keyword evidence="6 16" id="KW-0812">Transmembrane</keyword>
<dbReference type="Pfam" id="PF16916">
    <property type="entry name" value="ZT_dimer"/>
    <property type="match status" value="1"/>
</dbReference>
<comment type="subcellular location">
    <subcellularLocation>
        <location evidence="1">Cell membrane</location>
        <topology evidence="1">Multi-pass membrane protein</topology>
    </subcellularLocation>
</comment>
<dbReference type="Pfam" id="PF01545">
    <property type="entry name" value="Cation_efflux"/>
    <property type="match status" value="1"/>
</dbReference>
<evidence type="ECO:0000256" key="3">
    <source>
        <dbReference type="ARBA" id="ARBA00022448"/>
    </source>
</evidence>
<evidence type="ECO:0000256" key="6">
    <source>
        <dbReference type="ARBA" id="ARBA00022692"/>
    </source>
</evidence>
<dbReference type="Proteomes" id="UP000231658">
    <property type="component" value="Unassembled WGS sequence"/>
</dbReference>
<dbReference type="GO" id="GO:0005886">
    <property type="term" value="C:plasma membrane"/>
    <property type="evidence" value="ECO:0007669"/>
    <property type="project" value="UniProtKB-SubCell"/>
</dbReference>
<evidence type="ECO:0000256" key="7">
    <source>
        <dbReference type="ARBA" id="ARBA00022906"/>
    </source>
</evidence>
<evidence type="ECO:0000256" key="16">
    <source>
        <dbReference type="SAM" id="Phobius"/>
    </source>
</evidence>
<keyword evidence="20" id="KW-1185">Reference proteome</keyword>
<keyword evidence="8 16" id="KW-1133">Transmembrane helix</keyword>
<keyword evidence="7" id="KW-0406">Ion transport</keyword>
<dbReference type="RefSeq" id="WP_165602682.1">
    <property type="nucleotide sequence ID" value="NZ_FLYE01000045.1"/>
</dbReference>
<dbReference type="EMBL" id="FLYE01000045">
    <property type="protein sequence ID" value="SCA57697.1"/>
    <property type="molecule type" value="Genomic_DNA"/>
</dbReference>
<accession>A0A1C3RKB3</accession>
<dbReference type="FunFam" id="3.30.70.1350:FF:000002">
    <property type="entry name" value="Ferrous-iron efflux pump FieF"/>
    <property type="match status" value="1"/>
</dbReference>
<evidence type="ECO:0000256" key="9">
    <source>
        <dbReference type="ARBA" id="ARBA00023136"/>
    </source>
</evidence>
<feature type="transmembrane region" description="Helical" evidence="16">
    <location>
        <begin position="124"/>
        <end position="144"/>
    </location>
</feature>
<evidence type="ECO:0000259" key="18">
    <source>
        <dbReference type="Pfam" id="PF16916"/>
    </source>
</evidence>
<comment type="catalytic activity">
    <reaction evidence="11">
        <text>Zn(2+)(in) + H(+)(out) = Zn(2+)(out) + H(+)(in)</text>
        <dbReference type="Rhea" id="RHEA:28839"/>
        <dbReference type="ChEBI" id="CHEBI:15378"/>
        <dbReference type="ChEBI" id="CHEBI:29105"/>
    </reaction>
</comment>
<proteinExistence type="inferred from homology"/>
<dbReference type="AlphaFoldDB" id="A0A1C3RKB3"/>
<dbReference type="GO" id="GO:0015086">
    <property type="term" value="F:cadmium ion transmembrane transporter activity"/>
    <property type="evidence" value="ECO:0007669"/>
    <property type="project" value="TreeGrafter"/>
</dbReference>
<comment type="catalytic activity">
    <reaction evidence="10">
        <text>Fe(2+)(in) + H(+)(out) = Fe(2+)(out) + H(+)(in)</text>
        <dbReference type="Rhea" id="RHEA:29439"/>
        <dbReference type="ChEBI" id="CHEBI:15378"/>
        <dbReference type="ChEBI" id="CHEBI:29033"/>
    </reaction>
</comment>
<protein>
    <recommendedName>
        <fullName evidence="15">Cation-efflux pump FieF</fullName>
    </recommendedName>
    <alternativeName>
        <fullName evidence="14">Protein p34</fullName>
    </alternativeName>
</protein>
<dbReference type="GO" id="GO:0015093">
    <property type="term" value="F:ferrous iron transmembrane transporter activity"/>
    <property type="evidence" value="ECO:0007669"/>
    <property type="project" value="TreeGrafter"/>
</dbReference>
<dbReference type="SUPFAM" id="SSF161111">
    <property type="entry name" value="Cation efflux protein transmembrane domain-like"/>
    <property type="match status" value="1"/>
</dbReference>
<keyword evidence="5" id="KW-0410">Iron transport</keyword>
<comment type="similarity">
    <text evidence="2">Belongs to the cation diffusion facilitator (CDF) transporter (TC 2.A.4) family. FieF subfamily.</text>
</comment>
<evidence type="ECO:0000313" key="19">
    <source>
        <dbReference type="EMBL" id="SCA57697.1"/>
    </source>
</evidence>
<comment type="subunit">
    <text evidence="13">Homodimer. The subunits are held together in a parallel orientation through zinc binding at the interface of the cytoplasmic domains.</text>
</comment>
<evidence type="ECO:0000256" key="11">
    <source>
        <dbReference type="ARBA" id="ARBA00047695"/>
    </source>
</evidence>
<sequence length="306" mass="33716">MTISAEEINKPKLMRAATYASVSVALVLILVKFFAWIATDSVSLLSTLVDSILDAGASMVNLIAVHYALQPADEDHRFGHGKAEPLAGLLQSGFIFASALFLIVETGKRFFNPQAVDNSTMGVAVMVVSIVLTVALVVFQRYVVRKTNSVAVSADSLHYTTDILVNAGVIVALVVSAMTDWLWFDPFVAGVIALYILWSVREIATDAMDLLMDHEFPDKERATIRNAVMSVEDVKGMHDLRTRSSGPQKFIQLHLVLDAQLTLHDSHAISDTVERLLRQLYPDAEILIHTDPDDIEEAIPQFVLKQ</sequence>
<gene>
    <name evidence="19" type="primary">fieF</name>
    <name evidence="19" type="ORF">MTBPR1_60210</name>
</gene>
<evidence type="ECO:0000259" key="17">
    <source>
        <dbReference type="Pfam" id="PF01545"/>
    </source>
</evidence>
<keyword evidence="9 16" id="KW-0472">Membrane</keyword>
<feature type="domain" description="Cation efflux protein transmembrane" evidence="17">
    <location>
        <begin position="20"/>
        <end position="212"/>
    </location>
</feature>
<evidence type="ECO:0000256" key="5">
    <source>
        <dbReference type="ARBA" id="ARBA00022496"/>
    </source>
</evidence>
<keyword evidence="7" id="KW-0864">Zinc transport</keyword>
<evidence type="ECO:0000256" key="15">
    <source>
        <dbReference type="ARBA" id="ARBA00072262"/>
    </source>
</evidence>
<dbReference type="InterPro" id="IPR027469">
    <property type="entry name" value="Cation_efflux_TMD_sf"/>
</dbReference>
<dbReference type="NCBIfam" id="TIGR01297">
    <property type="entry name" value="CDF"/>
    <property type="match status" value="1"/>
</dbReference>
<dbReference type="InterPro" id="IPR036837">
    <property type="entry name" value="Cation_efflux_CTD_sf"/>
</dbReference>
<dbReference type="InterPro" id="IPR002524">
    <property type="entry name" value="Cation_efflux"/>
</dbReference>
<comment type="catalytic activity">
    <reaction evidence="12">
        <text>Cd(2+)(in) + H(+)(out) = Cd(2+)(out) + H(+)(in)</text>
        <dbReference type="Rhea" id="RHEA:28739"/>
        <dbReference type="ChEBI" id="CHEBI:15378"/>
        <dbReference type="ChEBI" id="CHEBI:48775"/>
    </reaction>
</comment>
<keyword evidence="3" id="KW-0813">Transport</keyword>
<feature type="transmembrane region" description="Helical" evidence="16">
    <location>
        <begin position="86"/>
        <end position="104"/>
    </location>
</feature>
<dbReference type="InterPro" id="IPR027470">
    <property type="entry name" value="Cation_efflux_CTD"/>
</dbReference>
<evidence type="ECO:0000313" key="20">
    <source>
        <dbReference type="Proteomes" id="UP000231658"/>
    </source>
</evidence>
<dbReference type="Gene3D" id="3.30.70.1350">
    <property type="entry name" value="Cation efflux protein, cytoplasmic domain"/>
    <property type="match status" value="1"/>
</dbReference>
<evidence type="ECO:0000256" key="4">
    <source>
        <dbReference type="ARBA" id="ARBA00022475"/>
    </source>
</evidence>
<evidence type="ECO:0000256" key="8">
    <source>
        <dbReference type="ARBA" id="ARBA00022989"/>
    </source>
</evidence>
<feature type="transmembrane region" description="Helical" evidence="16">
    <location>
        <begin position="44"/>
        <end position="65"/>
    </location>
</feature>
<feature type="transmembrane region" description="Helical" evidence="16">
    <location>
        <begin position="16"/>
        <end position="38"/>
    </location>
</feature>
<dbReference type="FunFam" id="1.20.1510.10:FF:000001">
    <property type="entry name" value="Ferrous-iron efflux pump FieF"/>
    <property type="match status" value="1"/>
</dbReference>
<name>A0A1C3RKB3_9PROT</name>
<dbReference type="SUPFAM" id="SSF160240">
    <property type="entry name" value="Cation efflux protein cytoplasmic domain-like"/>
    <property type="match status" value="1"/>
</dbReference>
<dbReference type="InterPro" id="IPR050291">
    <property type="entry name" value="CDF_Transporter"/>
</dbReference>
<dbReference type="InterPro" id="IPR058533">
    <property type="entry name" value="Cation_efflux_TM"/>
</dbReference>
<evidence type="ECO:0000256" key="13">
    <source>
        <dbReference type="ARBA" id="ARBA00062926"/>
    </source>
</evidence>
<reference evidence="19 20" key="1">
    <citation type="submission" date="2016-07" db="EMBL/GenBank/DDBJ databases">
        <authorList>
            <person name="Lefevre C.T."/>
        </authorList>
    </citation>
    <scope>NUCLEOTIDE SEQUENCE [LARGE SCALE GENOMIC DNA]</scope>
    <source>
        <strain evidence="19">PR1</strain>
    </source>
</reference>
<dbReference type="Gene3D" id="1.20.1510.10">
    <property type="entry name" value="Cation efflux protein transmembrane domain"/>
    <property type="match status" value="1"/>
</dbReference>
<dbReference type="PANTHER" id="PTHR43840">
    <property type="entry name" value="MITOCHONDRIAL METAL TRANSPORTER 1-RELATED"/>
    <property type="match status" value="1"/>
</dbReference>
<evidence type="ECO:0000256" key="12">
    <source>
        <dbReference type="ARBA" id="ARBA00050984"/>
    </source>
</evidence>